<evidence type="ECO:0000313" key="12">
    <source>
        <dbReference type="EMBL" id="MFD2277388.1"/>
    </source>
</evidence>
<comment type="catalytic activity">
    <reaction evidence="8 10">
        <text>5-[(5-phospho-1-deoxy-D-ribulos-1-ylimino)methylamino]-1-(5-phospho-beta-D-ribosyl)imidazole-4-carboxamide + L-glutamine = D-erythro-1-(imidazol-4-yl)glycerol 3-phosphate + 5-amino-1-(5-phospho-beta-D-ribosyl)imidazole-4-carboxamide + L-glutamate + H(+)</text>
        <dbReference type="Rhea" id="RHEA:24793"/>
        <dbReference type="ChEBI" id="CHEBI:15378"/>
        <dbReference type="ChEBI" id="CHEBI:29985"/>
        <dbReference type="ChEBI" id="CHEBI:58278"/>
        <dbReference type="ChEBI" id="CHEBI:58359"/>
        <dbReference type="ChEBI" id="CHEBI:58475"/>
        <dbReference type="ChEBI" id="CHEBI:58525"/>
        <dbReference type="EC" id="4.3.2.10"/>
    </reaction>
</comment>
<keyword evidence="6 10" id="KW-0368">Histidine biosynthesis</keyword>
<dbReference type="Proteomes" id="UP001597297">
    <property type="component" value="Unassembled WGS sequence"/>
</dbReference>
<comment type="catalytic activity">
    <reaction evidence="9 10">
        <text>L-glutamine + H2O = L-glutamate + NH4(+)</text>
        <dbReference type="Rhea" id="RHEA:15889"/>
        <dbReference type="ChEBI" id="CHEBI:15377"/>
        <dbReference type="ChEBI" id="CHEBI:28938"/>
        <dbReference type="ChEBI" id="CHEBI:29985"/>
        <dbReference type="ChEBI" id="CHEBI:58359"/>
        <dbReference type="EC" id="3.5.1.2"/>
    </reaction>
</comment>
<dbReference type="Gene3D" id="3.40.50.880">
    <property type="match status" value="1"/>
</dbReference>
<comment type="pathway">
    <text evidence="1 10">Amino-acid biosynthesis; L-histidine biosynthesis; L-histidine from 5-phospho-alpha-D-ribose 1-diphosphate: step 5/9.</text>
</comment>
<dbReference type="RefSeq" id="WP_377093827.1">
    <property type="nucleotide sequence ID" value="NZ_JBHSJM010000001.1"/>
</dbReference>
<evidence type="ECO:0000256" key="5">
    <source>
        <dbReference type="ARBA" id="ARBA00022962"/>
    </source>
</evidence>
<comment type="subunit">
    <text evidence="2 10">Heterodimer of HisH and HisF.</text>
</comment>
<proteinExistence type="inferred from homology"/>
<dbReference type="EC" id="4.3.2.10" evidence="10"/>
<evidence type="ECO:0000256" key="4">
    <source>
        <dbReference type="ARBA" id="ARBA00022801"/>
    </source>
</evidence>
<feature type="domain" description="Glutamine amidotransferase" evidence="11">
    <location>
        <begin position="5"/>
        <end position="202"/>
    </location>
</feature>
<sequence length="204" mass="22276">MNVGIIDYGAGNLQSVLNAFHALGAEAKLITTPEELDGLTHLVLPGQGEFGDCSRKLEASAMTPPIKEWIAANKPFLGICVGYQLLFEGSEESPSAAGLGIFKGQNVRFQHEDGLKIPHMGWNGVTPQNPDHAMWKGMSKEPYFYYVHSYFPKAENSEVVAGVTTYGTQTFHGTVTRGNLIGTQFHPEKSQHAGLQLLKNFLTL</sequence>
<feature type="active site" description="Nucleophile" evidence="10">
    <location>
        <position position="80"/>
    </location>
</feature>
<evidence type="ECO:0000256" key="10">
    <source>
        <dbReference type="HAMAP-Rule" id="MF_00278"/>
    </source>
</evidence>
<dbReference type="CDD" id="cd01748">
    <property type="entry name" value="GATase1_IGP_Synthase"/>
    <property type="match status" value="1"/>
</dbReference>
<comment type="subcellular location">
    <subcellularLocation>
        <location evidence="10">Cytoplasm</location>
    </subcellularLocation>
</comment>
<dbReference type="PANTHER" id="PTHR42701:SF1">
    <property type="entry name" value="IMIDAZOLE GLYCEROL PHOSPHATE SYNTHASE SUBUNIT HISH"/>
    <property type="match status" value="1"/>
</dbReference>
<dbReference type="SUPFAM" id="SSF52317">
    <property type="entry name" value="Class I glutamine amidotransferase-like"/>
    <property type="match status" value="1"/>
</dbReference>
<dbReference type="PIRSF" id="PIRSF000495">
    <property type="entry name" value="Amidotransf_hisH"/>
    <property type="match status" value="1"/>
</dbReference>
<evidence type="ECO:0000256" key="9">
    <source>
        <dbReference type="ARBA" id="ARBA00049534"/>
    </source>
</evidence>
<keyword evidence="3 10" id="KW-0028">Amino-acid biosynthesis</keyword>
<name>A0ABW5E430_9BACT</name>
<gene>
    <name evidence="10 12" type="primary">hisH</name>
    <name evidence="12" type="ORF">ACFSQZ_12980</name>
</gene>
<evidence type="ECO:0000259" key="11">
    <source>
        <dbReference type="Pfam" id="PF00117"/>
    </source>
</evidence>
<dbReference type="Pfam" id="PF00117">
    <property type="entry name" value="GATase"/>
    <property type="match status" value="1"/>
</dbReference>
<evidence type="ECO:0000256" key="6">
    <source>
        <dbReference type="ARBA" id="ARBA00023102"/>
    </source>
</evidence>
<keyword evidence="4 10" id="KW-0378">Hydrolase</keyword>
<evidence type="ECO:0000256" key="7">
    <source>
        <dbReference type="ARBA" id="ARBA00023239"/>
    </source>
</evidence>
<dbReference type="HAMAP" id="MF_00278">
    <property type="entry name" value="HisH"/>
    <property type="match status" value="1"/>
</dbReference>
<evidence type="ECO:0000256" key="2">
    <source>
        <dbReference type="ARBA" id="ARBA00011152"/>
    </source>
</evidence>
<dbReference type="InterPro" id="IPR029062">
    <property type="entry name" value="Class_I_gatase-like"/>
</dbReference>
<evidence type="ECO:0000256" key="3">
    <source>
        <dbReference type="ARBA" id="ARBA00022605"/>
    </source>
</evidence>
<comment type="function">
    <text evidence="10">IGPS catalyzes the conversion of PRFAR and glutamine to IGP, AICAR and glutamate. The HisH subunit catalyzes the hydrolysis of glutamine to glutamate and ammonia as part of the synthesis of IGP and AICAR. The resulting ammonia molecule is channeled to the active site of HisF.</text>
</comment>
<reference evidence="13" key="1">
    <citation type="journal article" date="2019" name="Int. J. Syst. Evol. Microbiol.">
        <title>The Global Catalogue of Microorganisms (GCM) 10K type strain sequencing project: providing services to taxonomists for standard genome sequencing and annotation.</title>
        <authorList>
            <consortium name="The Broad Institute Genomics Platform"/>
            <consortium name="The Broad Institute Genome Sequencing Center for Infectious Disease"/>
            <person name="Wu L."/>
            <person name="Ma J."/>
        </authorList>
    </citation>
    <scope>NUCLEOTIDE SEQUENCE [LARGE SCALE GENOMIC DNA]</scope>
    <source>
        <strain evidence="13">JCM 16545</strain>
    </source>
</reference>
<dbReference type="NCBIfam" id="TIGR01855">
    <property type="entry name" value="IMP_synth_hisH"/>
    <property type="match status" value="1"/>
</dbReference>
<organism evidence="12 13">
    <name type="scientific">Rubritalea spongiae</name>
    <dbReference type="NCBI Taxonomy" id="430797"/>
    <lineage>
        <taxon>Bacteria</taxon>
        <taxon>Pseudomonadati</taxon>
        <taxon>Verrucomicrobiota</taxon>
        <taxon>Verrucomicrobiia</taxon>
        <taxon>Verrucomicrobiales</taxon>
        <taxon>Rubritaleaceae</taxon>
        <taxon>Rubritalea</taxon>
    </lineage>
</organism>
<keyword evidence="7 10" id="KW-0456">Lyase</keyword>
<keyword evidence="13" id="KW-1185">Reference proteome</keyword>
<evidence type="ECO:0000313" key="13">
    <source>
        <dbReference type="Proteomes" id="UP001597297"/>
    </source>
</evidence>
<dbReference type="InterPro" id="IPR010139">
    <property type="entry name" value="Imidazole-glycPsynth_HisH"/>
</dbReference>
<feature type="active site" evidence="10">
    <location>
        <position position="186"/>
    </location>
</feature>
<accession>A0ABW5E430</accession>
<dbReference type="GO" id="GO:0016829">
    <property type="term" value="F:lyase activity"/>
    <property type="evidence" value="ECO:0007669"/>
    <property type="project" value="UniProtKB-KW"/>
</dbReference>
<keyword evidence="10" id="KW-0963">Cytoplasm</keyword>
<dbReference type="InterPro" id="IPR017926">
    <property type="entry name" value="GATASE"/>
</dbReference>
<evidence type="ECO:0000256" key="1">
    <source>
        <dbReference type="ARBA" id="ARBA00005091"/>
    </source>
</evidence>
<dbReference type="EMBL" id="JBHUJC010000041">
    <property type="protein sequence ID" value="MFD2277388.1"/>
    <property type="molecule type" value="Genomic_DNA"/>
</dbReference>
<dbReference type="EC" id="3.5.1.2" evidence="10"/>
<dbReference type="PROSITE" id="PS51273">
    <property type="entry name" value="GATASE_TYPE_1"/>
    <property type="match status" value="1"/>
</dbReference>
<feature type="active site" evidence="10">
    <location>
        <position position="188"/>
    </location>
</feature>
<evidence type="ECO:0000256" key="8">
    <source>
        <dbReference type="ARBA" id="ARBA00047838"/>
    </source>
</evidence>
<keyword evidence="5 10" id="KW-0315">Glutamine amidotransferase</keyword>
<dbReference type="PANTHER" id="PTHR42701">
    <property type="entry name" value="IMIDAZOLE GLYCEROL PHOSPHATE SYNTHASE SUBUNIT HISH"/>
    <property type="match status" value="1"/>
</dbReference>
<comment type="caution">
    <text evidence="12">The sequence shown here is derived from an EMBL/GenBank/DDBJ whole genome shotgun (WGS) entry which is preliminary data.</text>
</comment>
<protein>
    <recommendedName>
        <fullName evidence="10">Imidazole glycerol phosphate synthase subunit HisH</fullName>
        <ecNumber evidence="10">4.3.2.10</ecNumber>
    </recommendedName>
    <alternativeName>
        <fullName evidence="10">IGP synthase glutaminase subunit</fullName>
        <ecNumber evidence="10">3.5.1.2</ecNumber>
    </alternativeName>
    <alternativeName>
        <fullName evidence="10">IGP synthase subunit HisH</fullName>
    </alternativeName>
    <alternativeName>
        <fullName evidence="10">ImGP synthase subunit HisH</fullName>
        <shortName evidence="10">IGPS subunit HisH</shortName>
    </alternativeName>
</protein>